<dbReference type="GO" id="GO:0006355">
    <property type="term" value="P:regulation of DNA-templated transcription"/>
    <property type="evidence" value="ECO:0007669"/>
    <property type="project" value="InterPro"/>
</dbReference>
<sequence>MSRPDHPPLPGGDPAARAAEPELRRALDSAFSNAPIGMAVLAPDGVITVCNPAMGDLLGLPHDDLTGRTFFDVTHPDDLAEAQANCGLMQHGETRILRHECRFLRSDGSVVWVSVTTSRVEPTPGNPAHLIMHIEDIDERKALESALTHQARHDPLTGLANRTLLAERLQQAGGNGRHSRPMCLIYLDLNGFKAVNDRYGHATGDQVLTELAHRIRGVVRPHDTAARLGGDEFAVLCVDTEPHHGPLVAARLRTATSQPFEIGGHRIALSAAVGVSTSAHLHPRDGNPEDLLHEADQRMYEAKSAERRSGARR</sequence>
<organism evidence="4 5">
    <name type="scientific">Pseudonocardia sediminis</name>
    <dbReference type="NCBI Taxonomy" id="1397368"/>
    <lineage>
        <taxon>Bacteria</taxon>
        <taxon>Bacillati</taxon>
        <taxon>Actinomycetota</taxon>
        <taxon>Actinomycetes</taxon>
        <taxon>Pseudonocardiales</taxon>
        <taxon>Pseudonocardiaceae</taxon>
        <taxon>Pseudonocardia</taxon>
    </lineage>
</organism>
<name>A0A4Q7UT30_PSEST</name>
<evidence type="ECO:0000313" key="4">
    <source>
        <dbReference type="EMBL" id="RZT84952.1"/>
    </source>
</evidence>
<evidence type="ECO:0000259" key="1">
    <source>
        <dbReference type="PROSITE" id="PS50112"/>
    </source>
</evidence>
<dbReference type="SMART" id="SM00267">
    <property type="entry name" value="GGDEF"/>
    <property type="match status" value="1"/>
</dbReference>
<dbReference type="InterPro" id="IPR013767">
    <property type="entry name" value="PAS_fold"/>
</dbReference>
<dbReference type="SUPFAM" id="SSF55785">
    <property type="entry name" value="PYP-like sensor domain (PAS domain)"/>
    <property type="match status" value="1"/>
</dbReference>
<dbReference type="PROSITE" id="PS50112">
    <property type="entry name" value="PAS"/>
    <property type="match status" value="1"/>
</dbReference>
<dbReference type="PROSITE" id="PS50887">
    <property type="entry name" value="GGDEF"/>
    <property type="match status" value="1"/>
</dbReference>
<dbReference type="PROSITE" id="PS50113">
    <property type="entry name" value="PAC"/>
    <property type="match status" value="1"/>
</dbReference>
<dbReference type="SMART" id="SM00091">
    <property type="entry name" value="PAS"/>
    <property type="match status" value="1"/>
</dbReference>
<evidence type="ECO:0000259" key="3">
    <source>
        <dbReference type="PROSITE" id="PS50887"/>
    </source>
</evidence>
<dbReference type="InterPro" id="IPR000700">
    <property type="entry name" value="PAS-assoc_C"/>
</dbReference>
<proteinExistence type="predicted"/>
<dbReference type="InterPro" id="IPR035965">
    <property type="entry name" value="PAS-like_dom_sf"/>
</dbReference>
<dbReference type="CDD" id="cd01949">
    <property type="entry name" value="GGDEF"/>
    <property type="match status" value="1"/>
</dbReference>
<evidence type="ECO:0000313" key="5">
    <source>
        <dbReference type="Proteomes" id="UP000291591"/>
    </source>
</evidence>
<dbReference type="CDD" id="cd00130">
    <property type="entry name" value="PAS"/>
    <property type="match status" value="1"/>
</dbReference>
<feature type="domain" description="GGDEF" evidence="3">
    <location>
        <begin position="180"/>
        <end position="313"/>
    </location>
</feature>
<dbReference type="InterPro" id="IPR000160">
    <property type="entry name" value="GGDEF_dom"/>
</dbReference>
<dbReference type="InterPro" id="IPR029787">
    <property type="entry name" value="Nucleotide_cyclase"/>
</dbReference>
<dbReference type="Pfam" id="PF00990">
    <property type="entry name" value="GGDEF"/>
    <property type="match status" value="1"/>
</dbReference>
<dbReference type="SUPFAM" id="SSF55073">
    <property type="entry name" value="Nucleotide cyclase"/>
    <property type="match status" value="1"/>
</dbReference>
<dbReference type="RefSeq" id="WP_130289495.1">
    <property type="nucleotide sequence ID" value="NZ_SHKL01000001.1"/>
</dbReference>
<dbReference type="InterPro" id="IPR000014">
    <property type="entry name" value="PAS"/>
</dbReference>
<dbReference type="Proteomes" id="UP000291591">
    <property type="component" value="Unassembled WGS sequence"/>
</dbReference>
<protein>
    <submittedName>
        <fullName evidence="4">PAS domain S-box-containing protein/diguanylate cyclase (GGDEF)-like protein</fullName>
    </submittedName>
</protein>
<feature type="domain" description="PAS" evidence="1">
    <location>
        <begin position="19"/>
        <end position="78"/>
    </location>
</feature>
<dbReference type="NCBIfam" id="TIGR00229">
    <property type="entry name" value="sensory_box"/>
    <property type="match status" value="1"/>
</dbReference>
<accession>A0A4Q7UT30</accession>
<dbReference type="PANTHER" id="PTHR44757">
    <property type="entry name" value="DIGUANYLATE CYCLASE DGCP"/>
    <property type="match status" value="1"/>
</dbReference>
<reference evidence="4 5" key="1">
    <citation type="submission" date="2019-02" db="EMBL/GenBank/DDBJ databases">
        <title>Sequencing the genomes of 1000 actinobacteria strains.</title>
        <authorList>
            <person name="Klenk H.-P."/>
        </authorList>
    </citation>
    <scope>NUCLEOTIDE SEQUENCE [LARGE SCALE GENOMIC DNA]</scope>
    <source>
        <strain evidence="4 5">DSM 45779</strain>
    </source>
</reference>
<dbReference type="Gene3D" id="3.30.450.20">
    <property type="entry name" value="PAS domain"/>
    <property type="match status" value="1"/>
</dbReference>
<dbReference type="Gene3D" id="3.30.70.270">
    <property type="match status" value="1"/>
</dbReference>
<dbReference type="Pfam" id="PF00989">
    <property type="entry name" value="PAS"/>
    <property type="match status" value="1"/>
</dbReference>
<dbReference type="NCBIfam" id="TIGR00254">
    <property type="entry name" value="GGDEF"/>
    <property type="match status" value="1"/>
</dbReference>
<gene>
    <name evidence="4" type="ORF">EV383_1812</name>
</gene>
<dbReference type="FunFam" id="3.30.70.270:FF:000001">
    <property type="entry name" value="Diguanylate cyclase domain protein"/>
    <property type="match status" value="1"/>
</dbReference>
<dbReference type="EMBL" id="SHKL01000001">
    <property type="protein sequence ID" value="RZT84952.1"/>
    <property type="molecule type" value="Genomic_DNA"/>
</dbReference>
<dbReference type="InterPro" id="IPR052155">
    <property type="entry name" value="Biofilm_reg_signaling"/>
</dbReference>
<dbReference type="InterPro" id="IPR043128">
    <property type="entry name" value="Rev_trsase/Diguanyl_cyclase"/>
</dbReference>
<evidence type="ECO:0000259" key="2">
    <source>
        <dbReference type="PROSITE" id="PS50113"/>
    </source>
</evidence>
<comment type="caution">
    <text evidence="4">The sequence shown here is derived from an EMBL/GenBank/DDBJ whole genome shotgun (WGS) entry which is preliminary data.</text>
</comment>
<feature type="domain" description="PAC" evidence="2">
    <location>
        <begin position="97"/>
        <end position="149"/>
    </location>
</feature>
<keyword evidence="5" id="KW-1185">Reference proteome</keyword>
<dbReference type="PANTHER" id="PTHR44757:SF2">
    <property type="entry name" value="BIOFILM ARCHITECTURE MAINTENANCE PROTEIN MBAA"/>
    <property type="match status" value="1"/>
</dbReference>
<dbReference type="AlphaFoldDB" id="A0A4Q7UT30"/>
<dbReference type="OrthoDB" id="23692at2"/>